<proteinExistence type="predicted"/>
<keyword evidence="6" id="KW-1185">Reference proteome</keyword>
<evidence type="ECO:0000256" key="1">
    <source>
        <dbReference type="ARBA" id="ARBA00023015"/>
    </source>
</evidence>
<keyword evidence="3" id="KW-0804">Transcription</keyword>
<dbReference type="InterPro" id="IPR028978">
    <property type="entry name" value="Chorismate_lyase_/UTRA_dom_sf"/>
</dbReference>
<dbReference type="PRINTS" id="PR00035">
    <property type="entry name" value="HTHGNTR"/>
</dbReference>
<protein>
    <submittedName>
        <fullName evidence="5">GntR family transcriptional regulator</fullName>
    </submittedName>
</protein>
<evidence type="ECO:0000256" key="2">
    <source>
        <dbReference type="ARBA" id="ARBA00023125"/>
    </source>
</evidence>
<dbReference type="PANTHER" id="PTHR44846:SF1">
    <property type="entry name" value="MANNOSYL-D-GLYCERATE TRANSPORT_METABOLISM SYSTEM REPRESSOR MNGR-RELATED"/>
    <property type="match status" value="1"/>
</dbReference>
<keyword evidence="1" id="KW-0805">Transcription regulation</keyword>
<evidence type="ECO:0000313" key="5">
    <source>
        <dbReference type="EMBL" id="RDI19041.1"/>
    </source>
</evidence>
<dbReference type="PROSITE" id="PS50949">
    <property type="entry name" value="HTH_GNTR"/>
    <property type="match status" value="1"/>
</dbReference>
<sequence>MKKTRSNPPSEPLYRQVSVTLLDQIKSGVRSVGTVLPKEIDLAHELGVSRVTLRQALDILEKGGVVQRVRKVGTKVIAAAMANAYVQQMDGLEHALRLAGQTAMRIHGHATVKGEPDAGLVGVPSSTGYWLAIDGVRHMQGASTPCTWTRVYVDNKYAGITPFLAEEVDGVYTLVEKVYGLAVHGIRHCVSACALNAEAAGALGLPEGAPGLQVQAWLYAPGDVLIEYVRSIHNPALISIELKSHRAPA</sequence>
<gene>
    <name evidence="5" type="ORF">DFR41_11323</name>
</gene>
<dbReference type="EMBL" id="QQAV01000013">
    <property type="protein sequence ID" value="RDI19041.1"/>
    <property type="molecule type" value="Genomic_DNA"/>
</dbReference>
<dbReference type="RefSeq" id="WP_043115053.1">
    <property type="nucleotide sequence ID" value="NZ_QQAV01000013.1"/>
</dbReference>
<dbReference type="Gene3D" id="3.40.1410.10">
    <property type="entry name" value="Chorismate lyase-like"/>
    <property type="match status" value="1"/>
</dbReference>
<accession>A0A370F8H4</accession>
<reference evidence="5 6" key="1">
    <citation type="submission" date="2018-07" db="EMBL/GenBank/DDBJ databases">
        <title>Genomic Encyclopedia of Type Strains, Phase IV (KMG-IV): sequencing the most valuable type-strain genomes for metagenomic binning, comparative biology and taxonomic classification.</title>
        <authorList>
            <person name="Goeker M."/>
        </authorList>
    </citation>
    <scope>NUCLEOTIDE SEQUENCE [LARGE SCALE GENOMIC DNA]</scope>
    <source>
        <strain evidence="5 6">DSM 21352</strain>
    </source>
</reference>
<name>A0A370F8H4_9BURK</name>
<dbReference type="GO" id="GO:0003677">
    <property type="term" value="F:DNA binding"/>
    <property type="evidence" value="ECO:0007669"/>
    <property type="project" value="UniProtKB-KW"/>
</dbReference>
<dbReference type="GO" id="GO:0045892">
    <property type="term" value="P:negative regulation of DNA-templated transcription"/>
    <property type="evidence" value="ECO:0007669"/>
    <property type="project" value="TreeGrafter"/>
</dbReference>
<dbReference type="SMART" id="SM00345">
    <property type="entry name" value="HTH_GNTR"/>
    <property type="match status" value="1"/>
</dbReference>
<dbReference type="Pfam" id="PF07702">
    <property type="entry name" value="UTRA"/>
    <property type="match status" value="1"/>
</dbReference>
<evidence type="ECO:0000313" key="6">
    <source>
        <dbReference type="Proteomes" id="UP000255265"/>
    </source>
</evidence>
<dbReference type="InterPro" id="IPR050679">
    <property type="entry name" value="Bact_HTH_transcr_reg"/>
</dbReference>
<dbReference type="Pfam" id="PF00392">
    <property type="entry name" value="GntR"/>
    <property type="match status" value="1"/>
</dbReference>
<dbReference type="InterPro" id="IPR036388">
    <property type="entry name" value="WH-like_DNA-bd_sf"/>
</dbReference>
<evidence type="ECO:0000259" key="4">
    <source>
        <dbReference type="PROSITE" id="PS50949"/>
    </source>
</evidence>
<keyword evidence="2" id="KW-0238">DNA-binding</keyword>
<dbReference type="Proteomes" id="UP000255265">
    <property type="component" value="Unassembled WGS sequence"/>
</dbReference>
<dbReference type="InterPro" id="IPR011663">
    <property type="entry name" value="UTRA"/>
</dbReference>
<dbReference type="GO" id="GO:0003700">
    <property type="term" value="F:DNA-binding transcription factor activity"/>
    <property type="evidence" value="ECO:0007669"/>
    <property type="project" value="InterPro"/>
</dbReference>
<organism evidence="5 6">
    <name type="scientific">Pseudacidovorax intermedius</name>
    <dbReference type="NCBI Taxonomy" id="433924"/>
    <lineage>
        <taxon>Bacteria</taxon>
        <taxon>Pseudomonadati</taxon>
        <taxon>Pseudomonadota</taxon>
        <taxon>Betaproteobacteria</taxon>
        <taxon>Burkholderiales</taxon>
        <taxon>Comamonadaceae</taxon>
        <taxon>Pseudacidovorax</taxon>
    </lineage>
</organism>
<comment type="caution">
    <text evidence="5">The sequence shown here is derived from an EMBL/GenBank/DDBJ whole genome shotgun (WGS) entry which is preliminary data.</text>
</comment>
<dbReference type="AlphaFoldDB" id="A0A370F8H4"/>
<dbReference type="InterPro" id="IPR000524">
    <property type="entry name" value="Tscrpt_reg_HTH_GntR"/>
</dbReference>
<dbReference type="CDD" id="cd07377">
    <property type="entry name" value="WHTH_GntR"/>
    <property type="match status" value="1"/>
</dbReference>
<dbReference type="InterPro" id="IPR036390">
    <property type="entry name" value="WH_DNA-bd_sf"/>
</dbReference>
<dbReference type="SMART" id="SM00866">
    <property type="entry name" value="UTRA"/>
    <property type="match status" value="1"/>
</dbReference>
<dbReference type="SUPFAM" id="SSF64288">
    <property type="entry name" value="Chorismate lyase-like"/>
    <property type="match status" value="1"/>
</dbReference>
<dbReference type="SUPFAM" id="SSF46785">
    <property type="entry name" value="Winged helix' DNA-binding domain"/>
    <property type="match status" value="1"/>
</dbReference>
<feature type="domain" description="HTH gntR-type" evidence="4">
    <location>
        <begin position="11"/>
        <end position="79"/>
    </location>
</feature>
<dbReference type="Gene3D" id="1.10.10.10">
    <property type="entry name" value="Winged helix-like DNA-binding domain superfamily/Winged helix DNA-binding domain"/>
    <property type="match status" value="1"/>
</dbReference>
<evidence type="ECO:0000256" key="3">
    <source>
        <dbReference type="ARBA" id="ARBA00023163"/>
    </source>
</evidence>
<dbReference type="PANTHER" id="PTHR44846">
    <property type="entry name" value="MANNOSYL-D-GLYCERATE TRANSPORT/METABOLISM SYSTEM REPRESSOR MNGR-RELATED"/>
    <property type="match status" value="1"/>
</dbReference>